<dbReference type="InterPro" id="IPR000873">
    <property type="entry name" value="AMP-dep_synth/lig_dom"/>
</dbReference>
<dbReference type="InterPro" id="IPR001242">
    <property type="entry name" value="Condensation_dom"/>
</dbReference>
<evidence type="ECO:0000256" key="1">
    <source>
        <dbReference type="ARBA" id="ARBA00022450"/>
    </source>
</evidence>
<evidence type="ECO:0000259" key="4">
    <source>
        <dbReference type="Pfam" id="PF00668"/>
    </source>
</evidence>
<dbReference type="PANTHER" id="PTHR45527">
    <property type="entry name" value="NONRIBOSOMAL PEPTIDE SYNTHETASE"/>
    <property type="match status" value="1"/>
</dbReference>
<dbReference type="Pfam" id="PF00501">
    <property type="entry name" value="AMP-binding"/>
    <property type="match status" value="1"/>
</dbReference>
<dbReference type="InterPro" id="IPR025110">
    <property type="entry name" value="AMP-bd_C"/>
</dbReference>
<dbReference type="EMBL" id="JAPCWZ010000004">
    <property type="protein sequence ID" value="KAK8869079.1"/>
    <property type="molecule type" value="Genomic_DNA"/>
</dbReference>
<dbReference type="Gene3D" id="3.40.50.12780">
    <property type="entry name" value="N-terminal domain of ligase-like"/>
    <property type="match status" value="1"/>
</dbReference>
<evidence type="ECO:0000313" key="7">
    <source>
        <dbReference type="Proteomes" id="UP001390339"/>
    </source>
</evidence>
<evidence type="ECO:0000256" key="2">
    <source>
        <dbReference type="ARBA" id="ARBA00022553"/>
    </source>
</evidence>
<evidence type="ECO:0000259" key="3">
    <source>
        <dbReference type="Pfam" id="PF00501"/>
    </source>
</evidence>
<comment type="caution">
    <text evidence="6">The sequence shown here is derived from an EMBL/GenBank/DDBJ whole genome shotgun (WGS) entry which is preliminary data.</text>
</comment>
<keyword evidence="7" id="KW-1185">Reference proteome</keyword>
<dbReference type="SUPFAM" id="SSF56801">
    <property type="entry name" value="Acetyl-CoA synthetase-like"/>
    <property type="match status" value="1"/>
</dbReference>
<dbReference type="Pfam" id="PF00668">
    <property type="entry name" value="Condensation"/>
    <property type="match status" value="1"/>
</dbReference>
<dbReference type="Gene3D" id="3.30.559.30">
    <property type="entry name" value="Nonribosomal peptide synthetase, condensation domain"/>
    <property type="match status" value="1"/>
</dbReference>
<dbReference type="Proteomes" id="UP001390339">
    <property type="component" value="Unassembled WGS sequence"/>
</dbReference>
<protein>
    <submittedName>
        <fullName evidence="6">Amino acid adenylation</fullName>
    </submittedName>
</protein>
<organism evidence="6 7">
    <name type="scientific">Apiospora arundinis</name>
    <dbReference type="NCBI Taxonomy" id="335852"/>
    <lineage>
        <taxon>Eukaryota</taxon>
        <taxon>Fungi</taxon>
        <taxon>Dikarya</taxon>
        <taxon>Ascomycota</taxon>
        <taxon>Pezizomycotina</taxon>
        <taxon>Sordariomycetes</taxon>
        <taxon>Xylariomycetidae</taxon>
        <taxon>Amphisphaeriales</taxon>
        <taxon>Apiosporaceae</taxon>
        <taxon>Apiospora</taxon>
    </lineage>
</organism>
<reference evidence="6 7" key="1">
    <citation type="journal article" date="2024" name="IMA Fungus">
        <title>Apiospora arundinis, a panoply of carbohydrate-active enzymes and secondary metabolites.</title>
        <authorList>
            <person name="Sorensen T."/>
            <person name="Petersen C."/>
            <person name="Muurmann A.T."/>
            <person name="Christiansen J.V."/>
            <person name="Brundto M.L."/>
            <person name="Overgaard C.K."/>
            <person name="Boysen A.T."/>
            <person name="Wollenberg R.D."/>
            <person name="Larsen T.O."/>
            <person name="Sorensen J.L."/>
            <person name="Nielsen K.L."/>
            <person name="Sondergaard T.E."/>
        </authorList>
    </citation>
    <scope>NUCLEOTIDE SEQUENCE [LARGE SCALE GENOMIC DNA]</scope>
    <source>
        <strain evidence="6 7">AAU 773</strain>
    </source>
</reference>
<accession>A0ABR2IWU6</accession>
<name>A0ABR2IWU6_9PEZI</name>
<dbReference type="NCBIfam" id="TIGR01733">
    <property type="entry name" value="AA-adenyl-dom"/>
    <property type="match status" value="1"/>
</dbReference>
<dbReference type="Gene3D" id="3.30.559.10">
    <property type="entry name" value="Chloramphenicol acetyltransferase-like domain"/>
    <property type="match status" value="1"/>
</dbReference>
<dbReference type="InterPro" id="IPR010071">
    <property type="entry name" value="AA_adenyl_dom"/>
</dbReference>
<dbReference type="CDD" id="cd05918">
    <property type="entry name" value="A_NRPS_SidN3_like"/>
    <property type="match status" value="1"/>
</dbReference>
<dbReference type="Pfam" id="PF13193">
    <property type="entry name" value="AMP-binding_C"/>
    <property type="match status" value="1"/>
</dbReference>
<keyword evidence="2" id="KW-0597">Phosphoprotein</keyword>
<evidence type="ECO:0000313" key="6">
    <source>
        <dbReference type="EMBL" id="KAK8869079.1"/>
    </source>
</evidence>
<dbReference type="SUPFAM" id="SSF52777">
    <property type="entry name" value="CoA-dependent acyltransferases"/>
    <property type="match status" value="2"/>
</dbReference>
<dbReference type="Gene3D" id="3.30.300.30">
    <property type="match status" value="1"/>
</dbReference>
<dbReference type="PANTHER" id="PTHR45527:SF1">
    <property type="entry name" value="FATTY ACID SYNTHASE"/>
    <property type="match status" value="1"/>
</dbReference>
<keyword evidence="1" id="KW-0596">Phosphopantetheine</keyword>
<gene>
    <name evidence="6" type="ORF">PGQ11_007657</name>
</gene>
<dbReference type="InterPro" id="IPR045851">
    <property type="entry name" value="AMP-bd_C_sf"/>
</dbReference>
<proteinExistence type="predicted"/>
<dbReference type="PROSITE" id="PS00455">
    <property type="entry name" value="AMP_BINDING"/>
    <property type="match status" value="1"/>
</dbReference>
<dbReference type="InterPro" id="IPR023213">
    <property type="entry name" value="CAT-like_dom_sf"/>
</dbReference>
<dbReference type="InterPro" id="IPR042099">
    <property type="entry name" value="ANL_N_sf"/>
</dbReference>
<sequence>MESSDKLLSGGLGHDIKSEIAELCHIALDEIEDVYPCTPIQVELMTRPNQQACKTVAVFSIAPSIDKGKLCSSISQVVTATPILRTRIVDCQLGRVQVVVRSALQVQQSSKSLRQFLPREKSTPMPFGAPLARVTLVESKLVATMHHALVDHPTQEAFFADIASVYNEKAQVKQRRAYKPFVEHCLSIDDTAAQSFWASRFSGQPVAFPLAKPGHCADATVKIRKSLSVTPFTYGVDITHVPSYIEVALALTLASYTKADSVAFGYLLSGRSCAQGRLQSTMGPTATPFPVQVNLKPMSTLRDLLKERAREFHEVIKSPSLQYGLPKIRAASEAARAASQFNTILTVCSPADKPSYAGVMRPDGEYKPHGPYSLALVCFFEKDSVSVEALFDSSVICGEQMHRILQQFEHVLGTIMQLPLDTEMDQIQIINDHDLKSMMEWNMDMPESLDTCLHDQIDKVTRQQPGAMAVDGPDGTLTYEQLRKHTSSLARELQSRGVGAETAVALILEKSIWATVSQIAVLKAGGTCVPVDPGYPLAQKEAIIARCHTKLIMTSGALASSLVGVSTDILSVDAQWISSLCPIDCTLRPVSSRQAAYVLFTSGSTGAPKGVILEHHSLVTSLMAVGRRLDWTSDIRMLQFASYVWGASIVESLGTLLFGGTVCVPSEEERRSGLAEVIRAKSVQCALLTPTVIRLISPDDTPSLRILMSGGESVDPEAIRTWSNKVRFFNAWGQSETAVVSTMGELCPTSPWLETIGTPIGCALWVVNERDADRLVPVGTVGEILVEGTTVARCYLDDKEKTSSSFIAAPPWAPGRSMGRRMFRTGAMGKFCPDGSVLYVGRSDSQVKISGQRFELEEVEKAICSHPLVQAAFATVQLDSGGEKQLVAVLSLKDSQLPSKAPLARFAPGHQSFADQHLGKVRDHLASKVPSYMVPSVWYAVESLPRTPSSKLDRQSIIKWLSQEEVPSTTSSQINGAKND</sequence>
<feature type="domain" description="AMP-binding enzyme C-terminal" evidence="5">
    <location>
        <begin position="858"/>
        <end position="951"/>
    </location>
</feature>
<dbReference type="InterPro" id="IPR020845">
    <property type="entry name" value="AMP-binding_CS"/>
</dbReference>
<feature type="domain" description="AMP-dependent synthetase/ligase" evidence="3">
    <location>
        <begin position="459"/>
        <end position="796"/>
    </location>
</feature>
<evidence type="ECO:0000259" key="5">
    <source>
        <dbReference type="Pfam" id="PF13193"/>
    </source>
</evidence>
<feature type="domain" description="Condensation" evidence="4">
    <location>
        <begin position="32"/>
        <end position="434"/>
    </location>
</feature>